<dbReference type="EMBL" id="JACASF010000005">
    <property type="protein sequence ID" value="KAF6477854.1"/>
    <property type="molecule type" value="Genomic_DNA"/>
</dbReference>
<accession>A0A7J8HZR1</accession>
<protein>
    <submittedName>
        <fullName evidence="1">Uncharacterized protein</fullName>
    </submittedName>
</protein>
<keyword evidence="2" id="KW-1185">Reference proteome</keyword>
<name>A0A7J8HZR1_MOLMO</name>
<sequence length="131" mass="14077">MRGMEWAAAHRTAGPLGAPAPARPLWGGGAWGPIPPASSLKDSAGQGEPLMLSLLKLRSHFCFDRCFGSPPWPLASSPRRQQQTLPQSSWVRVSGVMSQGLWPPRQLAPSLPGIRGGDLWGVGVLWREFSG</sequence>
<proteinExistence type="predicted"/>
<organism evidence="1 2">
    <name type="scientific">Molossus molossus</name>
    <name type="common">Pallas' mastiff bat</name>
    <name type="synonym">Vespertilio molossus</name>
    <dbReference type="NCBI Taxonomy" id="27622"/>
    <lineage>
        <taxon>Eukaryota</taxon>
        <taxon>Metazoa</taxon>
        <taxon>Chordata</taxon>
        <taxon>Craniata</taxon>
        <taxon>Vertebrata</taxon>
        <taxon>Euteleostomi</taxon>
        <taxon>Mammalia</taxon>
        <taxon>Eutheria</taxon>
        <taxon>Laurasiatheria</taxon>
        <taxon>Chiroptera</taxon>
        <taxon>Yangochiroptera</taxon>
        <taxon>Molossidae</taxon>
        <taxon>Molossus</taxon>
    </lineage>
</organism>
<comment type="caution">
    <text evidence="1">The sequence shown here is derived from an EMBL/GenBank/DDBJ whole genome shotgun (WGS) entry which is preliminary data.</text>
</comment>
<gene>
    <name evidence="1" type="ORF">HJG59_010760</name>
</gene>
<reference evidence="1 2" key="1">
    <citation type="journal article" date="2020" name="Nature">
        <title>Six reference-quality genomes reveal evolution of bat adaptations.</title>
        <authorList>
            <person name="Jebb D."/>
            <person name="Huang Z."/>
            <person name="Pippel M."/>
            <person name="Hughes G.M."/>
            <person name="Lavrichenko K."/>
            <person name="Devanna P."/>
            <person name="Winkler S."/>
            <person name="Jermiin L.S."/>
            <person name="Skirmuntt E.C."/>
            <person name="Katzourakis A."/>
            <person name="Burkitt-Gray L."/>
            <person name="Ray D.A."/>
            <person name="Sullivan K.A.M."/>
            <person name="Roscito J.G."/>
            <person name="Kirilenko B.M."/>
            <person name="Davalos L.M."/>
            <person name="Corthals A.P."/>
            <person name="Power M.L."/>
            <person name="Jones G."/>
            <person name="Ransome R.D."/>
            <person name="Dechmann D.K.N."/>
            <person name="Locatelli A.G."/>
            <person name="Puechmaille S.J."/>
            <person name="Fedrigo O."/>
            <person name="Jarvis E.D."/>
            <person name="Hiller M."/>
            <person name="Vernes S.C."/>
            <person name="Myers E.W."/>
            <person name="Teeling E.C."/>
        </authorList>
    </citation>
    <scope>NUCLEOTIDE SEQUENCE [LARGE SCALE GENOMIC DNA]</scope>
    <source>
        <strain evidence="1">MMolMol1</strain>
        <tissue evidence="1">Muscle</tissue>
    </source>
</reference>
<evidence type="ECO:0000313" key="2">
    <source>
        <dbReference type="Proteomes" id="UP000550707"/>
    </source>
</evidence>
<dbReference type="InParanoid" id="A0A7J8HZR1"/>
<dbReference type="Proteomes" id="UP000550707">
    <property type="component" value="Unassembled WGS sequence"/>
</dbReference>
<evidence type="ECO:0000313" key="1">
    <source>
        <dbReference type="EMBL" id="KAF6477854.1"/>
    </source>
</evidence>
<dbReference type="AlphaFoldDB" id="A0A7J8HZR1"/>